<evidence type="ECO:0000256" key="5">
    <source>
        <dbReference type="SAM" id="Phobius"/>
    </source>
</evidence>
<evidence type="ECO:0000256" key="4">
    <source>
        <dbReference type="ARBA" id="ARBA00023136"/>
    </source>
</evidence>
<organism evidence="6 7">
    <name type="scientific">Variovorax humicola</name>
    <dbReference type="NCBI Taxonomy" id="1769758"/>
    <lineage>
        <taxon>Bacteria</taxon>
        <taxon>Pseudomonadati</taxon>
        <taxon>Pseudomonadota</taxon>
        <taxon>Betaproteobacteria</taxon>
        <taxon>Burkholderiales</taxon>
        <taxon>Comamonadaceae</taxon>
        <taxon>Variovorax</taxon>
    </lineage>
</organism>
<keyword evidence="4 5" id="KW-0472">Membrane</keyword>
<feature type="transmembrane region" description="Helical" evidence="5">
    <location>
        <begin position="98"/>
        <end position="124"/>
    </location>
</feature>
<dbReference type="Proteomes" id="UP001363010">
    <property type="component" value="Unassembled WGS sequence"/>
</dbReference>
<dbReference type="Pfam" id="PF01758">
    <property type="entry name" value="SBF"/>
    <property type="match status" value="1"/>
</dbReference>
<dbReference type="RefSeq" id="WP_340364577.1">
    <property type="nucleotide sequence ID" value="NZ_JBBKZV010000008.1"/>
</dbReference>
<comment type="caution">
    <text evidence="6">The sequence shown here is derived from an EMBL/GenBank/DDBJ whole genome shotgun (WGS) entry which is preliminary data.</text>
</comment>
<feature type="transmembrane region" description="Helical" evidence="5">
    <location>
        <begin position="165"/>
        <end position="188"/>
    </location>
</feature>
<feature type="transmembrane region" description="Helical" evidence="5">
    <location>
        <begin position="6"/>
        <end position="24"/>
    </location>
</feature>
<proteinExistence type="predicted"/>
<feature type="transmembrane region" description="Helical" evidence="5">
    <location>
        <begin position="45"/>
        <end position="63"/>
    </location>
</feature>
<dbReference type="EMBL" id="JBBKZV010000008">
    <property type="protein sequence ID" value="MEJ8823549.1"/>
    <property type="molecule type" value="Genomic_DNA"/>
</dbReference>
<gene>
    <name evidence="6" type="ORF">WKW80_16135</name>
</gene>
<keyword evidence="2 5" id="KW-0812">Transmembrane</keyword>
<sequence length="287" mass="30212">MNAREVIALALQASIIVTVFGFGLKATREDVLYVFERPMHLVRSVLAMFVIMPVIAVVLAQSFDFRHPVEVALVALAISPVPPLLPRKHKKAGGQVSYGLGLMVTMAVLSLAFIPLALHLLGLFYDKSYATPPAAIAKIVFTAAVLPLLAGMLCGRLFPKRAQAIAAPAILVGKFLLPIAGVAILIAAHRALGALLGDGTLVAIVVFVAIALVVGHALGGPDPEERGVLALSTACRHPGIAIAIATANAADPNDHQSSAAIMLYLVVSIIATVPYVRWQSRRLDPPN</sequence>
<reference evidence="6 7" key="1">
    <citation type="submission" date="2024-03" db="EMBL/GenBank/DDBJ databases">
        <title>Novel species of the genus Variovorax.</title>
        <authorList>
            <person name="Liu Q."/>
            <person name="Xin Y.-H."/>
        </authorList>
    </citation>
    <scope>NUCLEOTIDE SEQUENCE [LARGE SCALE GENOMIC DNA]</scope>
    <source>
        <strain evidence="6 7">KACC 18501</strain>
    </source>
</reference>
<dbReference type="InterPro" id="IPR004710">
    <property type="entry name" value="Bilac:Na_transpt"/>
</dbReference>
<dbReference type="PANTHER" id="PTHR10361:SF28">
    <property type="entry name" value="P3 PROTEIN-RELATED"/>
    <property type="match status" value="1"/>
</dbReference>
<keyword evidence="3 5" id="KW-1133">Transmembrane helix</keyword>
<evidence type="ECO:0000313" key="7">
    <source>
        <dbReference type="Proteomes" id="UP001363010"/>
    </source>
</evidence>
<dbReference type="InterPro" id="IPR038770">
    <property type="entry name" value="Na+/solute_symporter_sf"/>
</dbReference>
<evidence type="ECO:0000256" key="3">
    <source>
        <dbReference type="ARBA" id="ARBA00022989"/>
    </source>
</evidence>
<evidence type="ECO:0000256" key="1">
    <source>
        <dbReference type="ARBA" id="ARBA00004141"/>
    </source>
</evidence>
<evidence type="ECO:0000313" key="6">
    <source>
        <dbReference type="EMBL" id="MEJ8823549.1"/>
    </source>
</evidence>
<comment type="subcellular location">
    <subcellularLocation>
        <location evidence="1">Membrane</location>
        <topology evidence="1">Multi-pass membrane protein</topology>
    </subcellularLocation>
</comment>
<accession>A0ABU8W212</accession>
<protein>
    <recommendedName>
        <fullName evidence="8">Na+-dependent transporter</fullName>
    </recommendedName>
</protein>
<evidence type="ECO:0000256" key="2">
    <source>
        <dbReference type="ARBA" id="ARBA00022692"/>
    </source>
</evidence>
<dbReference type="PANTHER" id="PTHR10361">
    <property type="entry name" value="SODIUM-BILE ACID COTRANSPORTER"/>
    <property type="match status" value="1"/>
</dbReference>
<dbReference type="Gene3D" id="1.20.1530.20">
    <property type="match status" value="1"/>
</dbReference>
<dbReference type="InterPro" id="IPR002657">
    <property type="entry name" value="BilAc:Na_symport/Acr3"/>
</dbReference>
<evidence type="ECO:0008006" key="8">
    <source>
        <dbReference type="Google" id="ProtNLM"/>
    </source>
</evidence>
<feature type="transmembrane region" description="Helical" evidence="5">
    <location>
        <begin position="227"/>
        <end position="247"/>
    </location>
</feature>
<name>A0ABU8W212_9BURK</name>
<feature type="transmembrane region" description="Helical" evidence="5">
    <location>
        <begin position="194"/>
        <end position="215"/>
    </location>
</feature>
<feature type="transmembrane region" description="Helical" evidence="5">
    <location>
        <begin position="136"/>
        <end position="158"/>
    </location>
</feature>
<keyword evidence="7" id="KW-1185">Reference proteome</keyword>
<feature type="transmembrane region" description="Helical" evidence="5">
    <location>
        <begin position="259"/>
        <end position="278"/>
    </location>
</feature>